<dbReference type="AlphaFoldDB" id="J9FKL7"/>
<organism evidence="1">
    <name type="scientific">gut metagenome</name>
    <dbReference type="NCBI Taxonomy" id="749906"/>
    <lineage>
        <taxon>unclassified sequences</taxon>
        <taxon>metagenomes</taxon>
        <taxon>organismal metagenomes</taxon>
    </lineage>
</organism>
<accession>J9FKL7</accession>
<gene>
    <name evidence="1" type="ORF">EVA_21744</name>
</gene>
<name>J9FKL7_9ZZZZ</name>
<proteinExistence type="predicted"/>
<protein>
    <submittedName>
        <fullName evidence="1">Uncharacterized protein</fullName>
    </submittedName>
</protein>
<reference evidence="1" key="1">
    <citation type="journal article" date="2012" name="PLoS ONE">
        <title>Gene sets for utilization of primary and secondary nutrition supplies in the distal gut of endangered iberian lynx.</title>
        <authorList>
            <person name="Alcaide M."/>
            <person name="Messina E."/>
            <person name="Richter M."/>
            <person name="Bargiela R."/>
            <person name="Peplies J."/>
            <person name="Huws S.A."/>
            <person name="Newbold C.J."/>
            <person name="Golyshin P.N."/>
            <person name="Simon M.A."/>
            <person name="Lopez G."/>
            <person name="Yakimov M.M."/>
            <person name="Ferrer M."/>
        </authorList>
    </citation>
    <scope>NUCLEOTIDE SEQUENCE</scope>
</reference>
<sequence>MPFPPHSHSLRGFARLYAESCSVPASPPIPNLLEFGSQGINLKILTITYHTESSRLLFPSVSFCNWV</sequence>
<dbReference type="EMBL" id="AMCI01009018">
    <property type="protein sequence ID" value="EJW90147.1"/>
    <property type="molecule type" value="Genomic_DNA"/>
</dbReference>
<evidence type="ECO:0000313" key="1">
    <source>
        <dbReference type="EMBL" id="EJW90147.1"/>
    </source>
</evidence>
<comment type="caution">
    <text evidence="1">The sequence shown here is derived from an EMBL/GenBank/DDBJ whole genome shotgun (WGS) entry which is preliminary data.</text>
</comment>